<dbReference type="Proteomes" id="UP000249886">
    <property type="component" value="Unassembled WGS sequence"/>
</dbReference>
<evidence type="ECO:0000313" key="2">
    <source>
        <dbReference type="Proteomes" id="UP000249886"/>
    </source>
</evidence>
<name>A0A6H9XMY6_9CORY</name>
<reference evidence="1 2" key="1">
    <citation type="submission" date="2018-06" db="EMBL/GenBank/DDBJ databases">
        <authorList>
            <consortium name="Pathogen Informatics"/>
            <person name="Doyle S."/>
        </authorList>
    </citation>
    <scope>NUCLEOTIDE SEQUENCE [LARGE SCALE GENOMIC DNA]</scope>
    <source>
        <strain evidence="1 2">NCTC10254</strain>
    </source>
</reference>
<accession>A0A6H9XMY6</accession>
<dbReference type="EMBL" id="UARK01000005">
    <property type="protein sequence ID" value="SPW28172.1"/>
    <property type="molecule type" value="Genomic_DNA"/>
</dbReference>
<gene>
    <name evidence="1" type="ORF">NCTC10254_01198</name>
</gene>
<organism evidence="1 2">
    <name type="scientific">Corynebacterium matruchotii</name>
    <dbReference type="NCBI Taxonomy" id="43768"/>
    <lineage>
        <taxon>Bacteria</taxon>
        <taxon>Bacillati</taxon>
        <taxon>Actinomycetota</taxon>
        <taxon>Actinomycetes</taxon>
        <taxon>Mycobacteriales</taxon>
        <taxon>Corynebacteriaceae</taxon>
        <taxon>Corynebacterium</taxon>
    </lineage>
</organism>
<comment type="caution">
    <text evidence="1">The sequence shown here is derived from an EMBL/GenBank/DDBJ whole genome shotgun (WGS) entry which is preliminary data.</text>
</comment>
<dbReference type="AlphaFoldDB" id="A0A6H9XMY6"/>
<protein>
    <recommendedName>
        <fullName evidence="3">MinD/ParA family protein</fullName>
    </recommendedName>
</protein>
<evidence type="ECO:0000313" key="1">
    <source>
        <dbReference type="EMBL" id="SPW28172.1"/>
    </source>
</evidence>
<dbReference type="RefSeq" id="WP_005525148.1">
    <property type="nucleotide sequence ID" value="NZ_CAUOLB010000006.1"/>
</dbReference>
<proteinExistence type="predicted"/>
<sequence length="265" mass="28933">MSFRFTPHFIRRLYWSDGLAQAGRIPPYDTDRALIVSVAAVDDRILTTPTAALIAKLVNAVSENPVAIIDTDGMNQPVRAALGAHRGGDFFGLVNQSAHDLQREQVAAFVDCTGKVPTLAVSMSQPKPISPTDLQAVLPRIQHRWPTVIIDLPFTTSNELIFAGTELANHVVLLADKHTTDFSWLYHGDHALAHRAQAGAVTPILVGATSKQALAAGAVALPEVDTRTTAREEITVKTSPEALSMYHRFLSRLYPERKTRLTQSI</sequence>
<dbReference type="GeneID" id="84573774"/>
<evidence type="ECO:0008006" key="3">
    <source>
        <dbReference type="Google" id="ProtNLM"/>
    </source>
</evidence>